<name>A0A843TWC5_COLES</name>
<evidence type="ECO:0000313" key="3">
    <source>
        <dbReference type="EMBL" id="MQL77032.1"/>
    </source>
</evidence>
<keyword evidence="2" id="KW-0472">Membrane</keyword>
<feature type="region of interest" description="Disordered" evidence="1">
    <location>
        <begin position="122"/>
        <end position="142"/>
    </location>
</feature>
<sequence>MHGSPVPPKPGRHGRTVPCPGASGTRARSGHPTRERQLVSAPFKEGTGSFLWILGPLAFISSLLLPQIFLSSFVEATIKDDILAGNWPINGSWWAEKNSWWAVPVDGIKNTGGKLEALRRATRGRGDGKKTPSDLGKTASEASPQNLATGVRRLL</sequence>
<gene>
    <name evidence="3" type="ORF">Taro_009462</name>
</gene>
<keyword evidence="2" id="KW-1133">Transmembrane helix</keyword>
<protein>
    <submittedName>
        <fullName evidence="3">Uncharacterized protein</fullName>
    </submittedName>
</protein>
<reference evidence="3" key="1">
    <citation type="submission" date="2017-07" db="EMBL/GenBank/DDBJ databases">
        <title>Taro Niue Genome Assembly and Annotation.</title>
        <authorList>
            <person name="Atibalentja N."/>
            <person name="Keating K."/>
            <person name="Fields C.J."/>
        </authorList>
    </citation>
    <scope>NUCLEOTIDE SEQUENCE</scope>
    <source>
        <strain evidence="3">Niue_2</strain>
        <tissue evidence="3">Leaf</tissue>
    </source>
</reference>
<dbReference type="Proteomes" id="UP000652761">
    <property type="component" value="Unassembled WGS sequence"/>
</dbReference>
<evidence type="ECO:0000256" key="2">
    <source>
        <dbReference type="SAM" id="Phobius"/>
    </source>
</evidence>
<accession>A0A843TWC5</accession>
<feature type="compositionally biased region" description="Basic and acidic residues" evidence="1">
    <location>
        <begin position="122"/>
        <end position="132"/>
    </location>
</feature>
<dbReference type="OrthoDB" id="10603164at2759"/>
<dbReference type="AlphaFoldDB" id="A0A843TWC5"/>
<keyword evidence="2" id="KW-0812">Transmembrane</keyword>
<organism evidence="3 4">
    <name type="scientific">Colocasia esculenta</name>
    <name type="common">Wild taro</name>
    <name type="synonym">Arum esculentum</name>
    <dbReference type="NCBI Taxonomy" id="4460"/>
    <lineage>
        <taxon>Eukaryota</taxon>
        <taxon>Viridiplantae</taxon>
        <taxon>Streptophyta</taxon>
        <taxon>Embryophyta</taxon>
        <taxon>Tracheophyta</taxon>
        <taxon>Spermatophyta</taxon>
        <taxon>Magnoliopsida</taxon>
        <taxon>Liliopsida</taxon>
        <taxon>Araceae</taxon>
        <taxon>Aroideae</taxon>
        <taxon>Colocasieae</taxon>
        <taxon>Colocasia</taxon>
    </lineage>
</organism>
<dbReference type="EMBL" id="NMUH01000328">
    <property type="protein sequence ID" value="MQL77032.1"/>
    <property type="molecule type" value="Genomic_DNA"/>
</dbReference>
<comment type="caution">
    <text evidence="3">The sequence shown here is derived from an EMBL/GenBank/DDBJ whole genome shotgun (WGS) entry which is preliminary data.</text>
</comment>
<keyword evidence="4" id="KW-1185">Reference proteome</keyword>
<evidence type="ECO:0000256" key="1">
    <source>
        <dbReference type="SAM" id="MobiDB-lite"/>
    </source>
</evidence>
<evidence type="ECO:0000313" key="4">
    <source>
        <dbReference type="Proteomes" id="UP000652761"/>
    </source>
</evidence>
<feature type="transmembrane region" description="Helical" evidence="2">
    <location>
        <begin position="50"/>
        <end position="70"/>
    </location>
</feature>
<proteinExistence type="predicted"/>
<feature type="region of interest" description="Disordered" evidence="1">
    <location>
        <begin position="1"/>
        <end position="35"/>
    </location>
</feature>